<dbReference type="PATRIC" id="fig|55802.8.peg.2498"/>
<keyword evidence="1" id="KW-1133">Transmembrane helix</keyword>
<keyword evidence="1" id="KW-0472">Membrane</keyword>
<reference evidence="2 3" key="1">
    <citation type="journal article" date="2016" name="Genome Announc.">
        <title>Complete genome sequence of the hyperthermophilic and piezophilic archaeon Thermococcus barophilus Ch5, capable of growth at the expense of hydrogenogenesis from carbon monoxide and formate.</title>
        <authorList>
            <person name="Oger P."/>
            <person name="Sokolova T.G."/>
            <person name="Kozhevnikova D.A."/>
            <person name="Taranov E.A."/>
            <person name="Vannier P."/>
            <person name="Lee H.S."/>
            <person name="Kwon K.K."/>
            <person name="Kang S.G."/>
            <person name="Lee J.H."/>
            <person name="Bonch-Osmolovskaya E.A."/>
            <person name="Lebedinsky A.V."/>
        </authorList>
    </citation>
    <scope>NUCLEOTIDE SEQUENCE [LARGE SCALE GENOMIC DNA]</scope>
    <source>
        <strain evidence="3">Ch5</strain>
    </source>
</reference>
<evidence type="ECO:0000256" key="1">
    <source>
        <dbReference type="SAM" id="Phobius"/>
    </source>
</evidence>
<dbReference type="EMBL" id="CP013050">
    <property type="protein sequence ID" value="ALM76403.1"/>
    <property type="molecule type" value="Genomic_DNA"/>
</dbReference>
<organism evidence="2 3">
    <name type="scientific">Thermococcus barophilus</name>
    <dbReference type="NCBI Taxonomy" id="55802"/>
    <lineage>
        <taxon>Archaea</taxon>
        <taxon>Methanobacteriati</taxon>
        <taxon>Methanobacteriota</taxon>
        <taxon>Thermococci</taxon>
        <taxon>Thermococcales</taxon>
        <taxon>Thermococcaceae</taxon>
        <taxon>Thermococcus</taxon>
    </lineage>
</organism>
<proteinExistence type="predicted"/>
<dbReference type="Proteomes" id="UP000066042">
    <property type="component" value="Chromosome"/>
</dbReference>
<feature type="transmembrane region" description="Helical" evidence="1">
    <location>
        <begin position="465"/>
        <end position="486"/>
    </location>
</feature>
<evidence type="ECO:0008006" key="4">
    <source>
        <dbReference type="Google" id="ProtNLM"/>
    </source>
</evidence>
<gene>
    <name evidence="2" type="ORF">TBCH5v1_2512</name>
</gene>
<accession>A0A0S1XFA6</accession>
<evidence type="ECO:0000313" key="2">
    <source>
        <dbReference type="EMBL" id="ALM76403.1"/>
    </source>
</evidence>
<dbReference type="AlphaFoldDB" id="A0A0S1XFA6"/>
<name>A0A0S1XFA6_THEBA</name>
<dbReference type="STRING" id="55802.TBCH5v1_2512"/>
<evidence type="ECO:0000313" key="3">
    <source>
        <dbReference type="Proteomes" id="UP000066042"/>
    </source>
</evidence>
<sequence>MKEFLIKMKRMLIIGILLMLTVSGIGVSGEGKNYSTVNPNDYGVYLYFSSLLKDFNSILDGIISESNGTINAAFIFYSQINITKDEIPLYSSYNISSKAYELIPYFDSLGRCSLNLAIGQRMFLDGLSNREYPNARKGLFNMKISLKECRSSIDVLSNVVLSAENTTIKFKTDDIVGNLNKIETMIRAYQQILDKYFKPKKLVLFVSDPSPAVYTNVTFYGYTGGLEDVSIVINNIAYPAEVVNENFYFTYSFKKIGTYEVYAVGKRGNNIEISNKIVLNVSKMPTKLLISQKNLLEVTVEGYLVDKLGRGIEGKKIIIHSDNDTVMVTTNQDGSFMVSFGRLLKEKNVTISFLGDEIYQGCNATVILKPSKIPIGILLTAEKQKVRAGKEVLIKGIINGTAERIPLIVYIDNKPYTTINAQQNFSIVLHLEEGKHEIYAKFPGNEKFAESISNILAIEIVPINYLVRLLMIIVSSLLAFVAYKLISAFKDKKELPVSTQNVLKAVEEEKTEEIDILRAYRVVYNLLRRLHALPKSTTPRELLNKLRKEPFFEDMKKLTLFHEKYLYARKKLSIREITLAFKLAARVIISSLVREEL</sequence>
<protein>
    <recommendedName>
        <fullName evidence="4">DUF4129 domain-containing protein</fullName>
    </recommendedName>
</protein>
<keyword evidence="1" id="KW-0812">Transmembrane</keyword>